<dbReference type="STRING" id="451379.A0A0N5AAE6"/>
<reference evidence="3" key="1">
    <citation type="submission" date="2017-02" db="UniProtKB">
        <authorList>
            <consortium name="WormBaseParasite"/>
        </authorList>
    </citation>
    <scope>IDENTIFICATION</scope>
</reference>
<accession>A0A0N5AAE6</accession>
<evidence type="ECO:0000256" key="1">
    <source>
        <dbReference type="SAM" id="MobiDB-lite"/>
    </source>
</evidence>
<dbReference type="Proteomes" id="UP000046393">
    <property type="component" value="Unplaced"/>
</dbReference>
<evidence type="ECO:0000313" key="2">
    <source>
        <dbReference type="Proteomes" id="UP000046393"/>
    </source>
</evidence>
<keyword evidence="2" id="KW-1185">Reference proteome</keyword>
<protein>
    <submittedName>
        <fullName evidence="3">SRF-dependent transcription regulation-associated protein</fullName>
    </submittedName>
</protein>
<dbReference type="AlphaFoldDB" id="A0A0N5AAE6"/>
<name>A0A0N5AAE6_9BILA</name>
<proteinExistence type="predicted"/>
<feature type="region of interest" description="Disordered" evidence="1">
    <location>
        <begin position="71"/>
        <end position="90"/>
    </location>
</feature>
<evidence type="ECO:0000313" key="3">
    <source>
        <dbReference type="WBParaSite" id="SMUV_0000112201-mRNA-1"/>
    </source>
</evidence>
<sequence length="455" mass="51754">MADEYEDVVHWLQQQSYRKLQQLAGKFSIKKNQKKVKLISLLKKVVEFPAFENINEKCVKLIVEDENENNEALADKRKKRRHSSTSKVDEGCFSPLSETISESPDIKKKKVGEVVNESRSRLKEGGNNSLNATFDVLNSKLFPDAPDVLSDVDSAVVDRTAKTTDLTWISEDESEVLPDKNTHDLTDDVSFENKVSANIRLSNNDLNKNELSSSLKKRRQLKKTLPNDCQGKKQEGVTAKLKVASLTKGIENLRNDNEDFKNKKISIVKGSEYGKLTAEFAEKHKALLKRGTNIEEDSKRLQLLHDKHEKEVPQLFKRLATPKHGKHSCSSHALRNAVDRKSSGRYDFSKALKDVSKKSFKFGVFDAGKIKDIEEAFQKTNGNAEAYEKKPDNEDSCSRSFKSRMSSRKALCSKQDNEMHHKKVIPFVDTMTMSDEQFEIAKKEGKIPSFIQRNR</sequence>
<dbReference type="WBParaSite" id="SMUV_0000112201-mRNA-1">
    <property type="protein sequence ID" value="SMUV_0000112201-mRNA-1"/>
    <property type="gene ID" value="SMUV_0000112201"/>
</dbReference>
<organism evidence="2 3">
    <name type="scientific">Syphacia muris</name>
    <dbReference type="NCBI Taxonomy" id="451379"/>
    <lineage>
        <taxon>Eukaryota</taxon>
        <taxon>Metazoa</taxon>
        <taxon>Ecdysozoa</taxon>
        <taxon>Nematoda</taxon>
        <taxon>Chromadorea</taxon>
        <taxon>Rhabditida</taxon>
        <taxon>Spirurina</taxon>
        <taxon>Oxyuridomorpha</taxon>
        <taxon>Oxyuroidea</taxon>
        <taxon>Oxyuridae</taxon>
        <taxon>Syphacia</taxon>
    </lineage>
</organism>